<accession>A0A0B7A5I9</accession>
<sequence length="62" mass="6980">IACSVSFLHGAMFHFIVVCMMDRTAGCALKSVFQSNMHTVYSEQALFCTSKLYTWPLLEKSV</sequence>
<evidence type="ECO:0000256" key="1">
    <source>
        <dbReference type="SAM" id="SignalP"/>
    </source>
</evidence>
<dbReference type="AlphaFoldDB" id="A0A0B7A5I9"/>
<feature type="chain" id="PRO_5002111476" evidence="1">
    <location>
        <begin position="27"/>
        <end position="62"/>
    </location>
</feature>
<dbReference type="EMBL" id="HACG01029022">
    <property type="protein sequence ID" value="CEK75887.1"/>
    <property type="molecule type" value="Transcribed_RNA"/>
</dbReference>
<keyword evidence="1" id="KW-0732">Signal</keyword>
<name>A0A0B7A5I9_9EUPU</name>
<feature type="non-terminal residue" evidence="2">
    <location>
        <position position="1"/>
    </location>
</feature>
<reference evidence="2" key="1">
    <citation type="submission" date="2014-12" db="EMBL/GenBank/DDBJ databases">
        <title>Insight into the proteome of Arion vulgaris.</title>
        <authorList>
            <person name="Aradska J."/>
            <person name="Bulat T."/>
            <person name="Smidak R."/>
            <person name="Sarate P."/>
            <person name="Gangsoo J."/>
            <person name="Sialana F."/>
            <person name="Bilban M."/>
            <person name="Lubec G."/>
        </authorList>
    </citation>
    <scope>NUCLEOTIDE SEQUENCE</scope>
    <source>
        <tissue evidence="2">Skin</tissue>
    </source>
</reference>
<proteinExistence type="predicted"/>
<gene>
    <name evidence="2" type="primary">ORF97468</name>
</gene>
<feature type="signal peptide" evidence="1">
    <location>
        <begin position="1"/>
        <end position="26"/>
    </location>
</feature>
<evidence type="ECO:0000313" key="2">
    <source>
        <dbReference type="EMBL" id="CEK75887.1"/>
    </source>
</evidence>
<organism evidence="2">
    <name type="scientific">Arion vulgaris</name>
    <dbReference type="NCBI Taxonomy" id="1028688"/>
    <lineage>
        <taxon>Eukaryota</taxon>
        <taxon>Metazoa</taxon>
        <taxon>Spiralia</taxon>
        <taxon>Lophotrochozoa</taxon>
        <taxon>Mollusca</taxon>
        <taxon>Gastropoda</taxon>
        <taxon>Heterobranchia</taxon>
        <taxon>Euthyneura</taxon>
        <taxon>Panpulmonata</taxon>
        <taxon>Eupulmonata</taxon>
        <taxon>Stylommatophora</taxon>
        <taxon>Helicina</taxon>
        <taxon>Arionoidea</taxon>
        <taxon>Arionidae</taxon>
        <taxon>Arion</taxon>
    </lineage>
</organism>
<protein>
    <submittedName>
        <fullName evidence="2">Uncharacterized protein</fullName>
    </submittedName>
</protein>